<gene>
    <name evidence="7" type="ordered locus">Fluta_2166</name>
</gene>
<dbReference type="InterPro" id="IPR050833">
    <property type="entry name" value="Poly_Biosynth_Transport"/>
</dbReference>
<evidence type="ECO:0000256" key="1">
    <source>
        <dbReference type="ARBA" id="ARBA00004651"/>
    </source>
</evidence>
<feature type="transmembrane region" description="Helical" evidence="6">
    <location>
        <begin position="392"/>
        <end position="413"/>
    </location>
</feature>
<feature type="transmembrane region" description="Helical" evidence="6">
    <location>
        <begin position="299"/>
        <end position="321"/>
    </location>
</feature>
<sequence>MVGKLNLKNRSEFIKNILKLMTGTVIAQLLTIAFSPIVQRMFTQEEWGFFALVSSIYGVIALVAGGKYDVALLVPKRNVDAVNLLGLSILVNIGFAITFYGALFVLSVLGWGDKLGVWYYLLPIFVFIVGTSQSFIAWNNRRKRYREIANFRISQSLLNNVFSISTSLAKFPLNGILVAYLSSSVISLFVAIYQIRADFRLISKGISFKRMRYVGKKYARFPLINSFQSLLDALQINGLIYVIAFYFGDYYVGIFSLAIRILFLPMGFIGSSIAQVFYQEANSLIHQNEKLFPLVKKTLKMSCLIIAPVFIGLVFLGPQLFSFVYGKTWEGSGIYAQYLAAWVCIDFIRAPLSQIPLIFNRHHVLLGFSIVSNSCIFLLFILGSSLQYNLGTILLTLSTLQVLLIFVLIIWIIRISKFYDTTLSIHTNKK</sequence>
<keyword evidence="2" id="KW-1003">Cell membrane</keyword>
<dbReference type="PANTHER" id="PTHR30250:SF28">
    <property type="entry name" value="POLYSACCHARIDE BIOSYNTHESIS PROTEIN"/>
    <property type="match status" value="1"/>
</dbReference>
<feature type="transmembrane region" description="Helical" evidence="6">
    <location>
        <begin position="250"/>
        <end position="278"/>
    </location>
</feature>
<feature type="transmembrane region" description="Helical" evidence="6">
    <location>
        <begin position="117"/>
        <end position="138"/>
    </location>
</feature>
<evidence type="ECO:0000256" key="4">
    <source>
        <dbReference type="ARBA" id="ARBA00022989"/>
    </source>
</evidence>
<evidence type="ECO:0000256" key="6">
    <source>
        <dbReference type="SAM" id="Phobius"/>
    </source>
</evidence>
<accession>F2I9Z4</accession>
<dbReference type="GO" id="GO:0005886">
    <property type="term" value="C:plasma membrane"/>
    <property type="evidence" value="ECO:0007669"/>
    <property type="project" value="UniProtKB-SubCell"/>
</dbReference>
<dbReference type="KEGG" id="fte:Fluta_2166"/>
<proteinExistence type="predicted"/>
<dbReference type="PANTHER" id="PTHR30250">
    <property type="entry name" value="PST FAMILY PREDICTED COLANIC ACID TRANSPORTER"/>
    <property type="match status" value="1"/>
</dbReference>
<comment type="subcellular location">
    <subcellularLocation>
        <location evidence="1">Cell membrane</location>
        <topology evidence="1">Multi-pass membrane protein</topology>
    </subcellularLocation>
</comment>
<dbReference type="eggNOG" id="COG2244">
    <property type="taxonomic scope" value="Bacteria"/>
</dbReference>
<feature type="transmembrane region" description="Helical" evidence="6">
    <location>
        <begin position="20"/>
        <end position="41"/>
    </location>
</feature>
<feature type="transmembrane region" description="Helical" evidence="6">
    <location>
        <begin position="47"/>
        <end position="64"/>
    </location>
</feature>
<reference evidence="7 8" key="1">
    <citation type="journal article" date="2011" name="Stand. Genomic Sci.">
        <title>Complete genome sequence of the gliding freshwater bacterium Fluviicola taffensis type strain (RW262).</title>
        <authorList>
            <person name="Woyke T."/>
            <person name="Chertkov O."/>
            <person name="Lapidus A."/>
            <person name="Nolan M."/>
            <person name="Lucas S."/>
            <person name="Del Rio T.G."/>
            <person name="Tice H."/>
            <person name="Cheng J.F."/>
            <person name="Tapia R."/>
            <person name="Han C."/>
            <person name="Goodwin L."/>
            <person name="Pitluck S."/>
            <person name="Liolios K."/>
            <person name="Pagani I."/>
            <person name="Ivanova N."/>
            <person name="Huntemann M."/>
            <person name="Mavromatis K."/>
            <person name="Mikhailova N."/>
            <person name="Pati A."/>
            <person name="Chen A."/>
            <person name="Palaniappan K."/>
            <person name="Land M."/>
            <person name="Hauser L."/>
            <person name="Brambilla E.M."/>
            <person name="Rohde M."/>
            <person name="Mwirichia R."/>
            <person name="Sikorski J."/>
            <person name="Tindall B.J."/>
            <person name="Goker M."/>
            <person name="Bristow J."/>
            <person name="Eisen J.A."/>
            <person name="Markowitz V."/>
            <person name="Hugenholtz P."/>
            <person name="Klenk H.P."/>
            <person name="Kyrpides N.C."/>
        </authorList>
    </citation>
    <scope>NUCLEOTIDE SEQUENCE [LARGE SCALE GENOMIC DNA]</scope>
    <source>
        <strain evidence="8">DSM 16823 / RW262 / RW262</strain>
    </source>
</reference>
<evidence type="ECO:0000256" key="2">
    <source>
        <dbReference type="ARBA" id="ARBA00022475"/>
    </source>
</evidence>
<evidence type="ECO:0000313" key="7">
    <source>
        <dbReference type="EMBL" id="AEA44152.1"/>
    </source>
</evidence>
<feature type="transmembrane region" description="Helical" evidence="6">
    <location>
        <begin position="218"/>
        <end position="244"/>
    </location>
</feature>
<evidence type="ECO:0000313" key="8">
    <source>
        <dbReference type="Proteomes" id="UP000007463"/>
    </source>
</evidence>
<dbReference type="EMBL" id="CP002542">
    <property type="protein sequence ID" value="AEA44152.1"/>
    <property type="molecule type" value="Genomic_DNA"/>
</dbReference>
<keyword evidence="8" id="KW-1185">Reference proteome</keyword>
<feature type="transmembrane region" description="Helical" evidence="6">
    <location>
        <begin position="364"/>
        <end position="386"/>
    </location>
</feature>
<dbReference type="AlphaFoldDB" id="F2I9Z4"/>
<dbReference type="Pfam" id="PF13440">
    <property type="entry name" value="Polysacc_synt_3"/>
    <property type="match status" value="1"/>
</dbReference>
<dbReference type="HOGENOM" id="CLU_037830_0_0_10"/>
<evidence type="ECO:0000256" key="3">
    <source>
        <dbReference type="ARBA" id="ARBA00022692"/>
    </source>
</evidence>
<keyword evidence="5 6" id="KW-0472">Membrane</keyword>
<reference evidence="8" key="2">
    <citation type="submission" date="2011-02" db="EMBL/GenBank/DDBJ databases">
        <title>The complete genome of Fluviicola taffensis DSM 16823.</title>
        <authorList>
            <consortium name="US DOE Joint Genome Institute (JGI-PGF)"/>
            <person name="Lucas S."/>
            <person name="Copeland A."/>
            <person name="Lapidus A."/>
            <person name="Bruce D."/>
            <person name="Goodwin L."/>
            <person name="Pitluck S."/>
            <person name="Kyrpides N."/>
            <person name="Mavromatis K."/>
            <person name="Ivanova N."/>
            <person name="Mikhailova N."/>
            <person name="Pagani I."/>
            <person name="Chertkov O."/>
            <person name="Detter J.C."/>
            <person name="Han C."/>
            <person name="Tapia R."/>
            <person name="Land M."/>
            <person name="Hauser L."/>
            <person name="Markowitz V."/>
            <person name="Cheng J.-F."/>
            <person name="Hugenholtz P."/>
            <person name="Woyke T."/>
            <person name="Wu D."/>
            <person name="Tindall B."/>
            <person name="Pomrenke H.G."/>
            <person name="Brambilla E."/>
            <person name="Klenk H.-P."/>
            <person name="Eisen J.A."/>
        </authorList>
    </citation>
    <scope>NUCLEOTIDE SEQUENCE [LARGE SCALE GENOMIC DNA]</scope>
    <source>
        <strain evidence="8">DSM 16823 / RW262 / RW262</strain>
    </source>
</reference>
<keyword evidence="4 6" id="KW-1133">Transmembrane helix</keyword>
<name>F2I9Z4_FLUTR</name>
<protein>
    <submittedName>
        <fullName evidence="7">Polysaccharide biosynthesis protein</fullName>
    </submittedName>
</protein>
<dbReference type="STRING" id="755732.Fluta_2166"/>
<evidence type="ECO:0000256" key="5">
    <source>
        <dbReference type="ARBA" id="ARBA00023136"/>
    </source>
</evidence>
<feature type="transmembrane region" description="Helical" evidence="6">
    <location>
        <begin position="175"/>
        <end position="197"/>
    </location>
</feature>
<dbReference type="Proteomes" id="UP000007463">
    <property type="component" value="Chromosome"/>
</dbReference>
<keyword evidence="3 6" id="KW-0812">Transmembrane</keyword>
<organism evidence="7 8">
    <name type="scientific">Fluviicola taffensis (strain DSM 16823 / NCIMB 13979 / RW262)</name>
    <dbReference type="NCBI Taxonomy" id="755732"/>
    <lineage>
        <taxon>Bacteria</taxon>
        <taxon>Pseudomonadati</taxon>
        <taxon>Bacteroidota</taxon>
        <taxon>Flavobacteriia</taxon>
        <taxon>Flavobacteriales</taxon>
        <taxon>Crocinitomicaceae</taxon>
        <taxon>Fluviicola</taxon>
    </lineage>
</organism>
<feature type="transmembrane region" description="Helical" evidence="6">
    <location>
        <begin position="84"/>
        <end position="111"/>
    </location>
</feature>